<dbReference type="GO" id="GO:0000289">
    <property type="term" value="P:nuclear-transcribed mRNA poly(A) tail shortening"/>
    <property type="evidence" value="ECO:0007669"/>
    <property type="project" value="UniProtKB-ARBA"/>
</dbReference>
<dbReference type="Proteomes" id="UP000279236">
    <property type="component" value="Unassembled WGS sequence"/>
</dbReference>
<dbReference type="PANTHER" id="PTHR23326">
    <property type="entry name" value="CCR4 NOT-RELATED"/>
    <property type="match status" value="1"/>
</dbReference>
<keyword evidence="4 10" id="KW-0963">Cytoplasm</keyword>
<feature type="coiled-coil region" evidence="11">
    <location>
        <begin position="40"/>
        <end position="96"/>
    </location>
</feature>
<dbReference type="GeneID" id="39586343"/>
<evidence type="ECO:0000256" key="7">
    <source>
        <dbReference type="ARBA" id="ARBA00023015"/>
    </source>
</evidence>
<dbReference type="FunFam" id="2.30.30.1020:FF:000006">
    <property type="entry name" value="CCR4-NOT transcription complex, subunit 3"/>
    <property type="match status" value="1"/>
</dbReference>
<reference evidence="15 16" key="1">
    <citation type="submission" date="2018-11" db="EMBL/GenBank/DDBJ databases">
        <title>Genome sequence of Apiotrichum porosum DSM 27194.</title>
        <authorList>
            <person name="Aliyu H."/>
            <person name="Gorte O."/>
            <person name="Ochsenreither K."/>
        </authorList>
    </citation>
    <scope>NUCLEOTIDE SEQUENCE [LARGE SCALE GENOMIC DNA]</scope>
    <source>
        <strain evidence="15 16">DSM 27194</strain>
    </source>
</reference>
<proteinExistence type="inferred from homology"/>
<dbReference type="Pfam" id="PF04065">
    <property type="entry name" value="Not3"/>
    <property type="match status" value="1"/>
</dbReference>
<dbReference type="InterPro" id="IPR040168">
    <property type="entry name" value="Not2/3/5"/>
</dbReference>
<evidence type="ECO:0000256" key="11">
    <source>
        <dbReference type="SAM" id="Coils"/>
    </source>
</evidence>
<keyword evidence="16" id="KW-1185">Reference proteome</keyword>
<accession>A0A427XJ82</accession>
<keyword evidence="5 10" id="KW-0678">Repressor</keyword>
<evidence type="ECO:0000259" key="13">
    <source>
        <dbReference type="Pfam" id="PF04065"/>
    </source>
</evidence>
<keyword evidence="7 10" id="KW-0805">Transcription regulation</keyword>
<name>A0A427XJ82_9TREE</name>
<feature type="compositionally biased region" description="Low complexity" evidence="12">
    <location>
        <begin position="301"/>
        <end position="318"/>
    </location>
</feature>
<dbReference type="InterPro" id="IPR007207">
    <property type="entry name" value="Not_N"/>
</dbReference>
<dbReference type="OrthoDB" id="293823at2759"/>
<feature type="compositionally biased region" description="Basic and acidic residues" evidence="12">
    <location>
        <begin position="257"/>
        <end position="277"/>
    </location>
</feature>
<dbReference type="Gene3D" id="2.30.30.1020">
    <property type="entry name" value="CCR4-NOT complex subunit 2/3/5, C-terminal domain"/>
    <property type="match status" value="1"/>
</dbReference>
<evidence type="ECO:0000256" key="9">
    <source>
        <dbReference type="ARBA" id="ARBA00023242"/>
    </source>
</evidence>
<dbReference type="GO" id="GO:0005634">
    <property type="term" value="C:nucleus"/>
    <property type="evidence" value="ECO:0007669"/>
    <property type="project" value="UniProtKB-SubCell"/>
</dbReference>
<keyword evidence="10" id="KW-0010">Activator</keyword>
<dbReference type="GO" id="GO:0006355">
    <property type="term" value="P:regulation of DNA-templated transcription"/>
    <property type="evidence" value="ECO:0007669"/>
    <property type="project" value="InterPro"/>
</dbReference>
<keyword evidence="9 10" id="KW-0539">Nucleus</keyword>
<comment type="caution">
    <text evidence="15">The sequence shown here is derived from an EMBL/GenBank/DDBJ whole genome shotgun (WGS) entry which is preliminary data.</text>
</comment>
<evidence type="ECO:0000256" key="3">
    <source>
        <dbReference type="ARBA" id="ARBA00007682"/>
    </source>
</evidence>
<gene>
    <name evidence="15" type="primary">NOT5</name>
    <name evidence="15" type="ORF">EHS24_001800</name>
</gene>
<keyword evidence="6" id="KW-0597">Phosphoprotein</keyword>
<dbReference type="RefSeq" id="XP_028474025.1">
    <property type="nucleotide sequence ID" value="XM_028617562.1"/>
</dbReference>
<organism evidence="15 16">
    <name type="scientific">Apiotrichum porosum</name>
    <dbReference type="NCBI Taxonomy" id="105984"/>
    <lineage>
        <taxon>Eukaryota</taxon>
        <taxon>Fungi</taxon>
        <taxon>Dikarya</taxon>
        <taxon>Basidiomycota</taxon>
        <taxon>Agaricomycotina</taxon>
        <taxon>Tremellomycetes</taxon>
        <taxon>Trichosporonales</taxon>
        <taxon>Trichosporonaceae</taxon>
        <taxon>Apiotrichum</taxon>
    </lineage>
</organism>
<comment type="similarity">
    <text evidence="3 10">Belongs to the CNOT2/3/5 family.</text>
</comment>
<dbReference type="Pfam" id="PF04153">
    <property type="entry name" value="NOT2_3_5_C"/>
    <property type="match status" value="1"/>
</dbReference>
<evidence type="ECO:0000313" key="16">
    <source>
        <dbReference type="Proteomes" id="UP000279236"/>
    </source>
</evidence>
<dbReference type="STRING" id="105984.A0A427XJ82"/>
<evidence type="ECO:0000256" key="12">
    <source>
        <dbReference type="SAM" id="MobiDB-lite"/>
    </source>
</evidence>
<dbReference type="AlphaFoldDB" id="A0A427XJ82"/>
<sequence length="602" mass="67654">MALRKLQAEIDRTIKLITQGNDLFDETFEKLDHATNVTQKDKLENDLKSQIKKLQRMRDQVKVWLGNSDIKDKNPLLEARKSIESRMERFKALEKELKMKAFSKEGLIAAARLDPAEKARREMIDWIGSTTEELARQIEQTEAEAETLQATGRKKKSGGDRLAELDQLNERRQWHIGRLEIVQRMFENGQLSMERVESIQEDVKYFVEANTEEDFDYDTGIYDELNLQDVEDEYVGDFAAHAEDSSTIDSASIADIQETKTPTKEDKKSKSSVHGDDQPPSPVQSKRGKKAKEEKAEAKAAAKAAEAAAAAAAAVAAAAIATPPTPAKPAPLPPIRYAAAAAAAVGGPNPPPSAPSESSPSAPKREATPQPEDDLELESEAHDESSSGAPDVSSQTNGHGPHLSLGPSASPSPVPQDPHGANGGADQLYAHAESSRAAAGYSSSPRKEGVLENLMQSFGVAKDMAERRANDPNELASSWTFPITTHRRNPRYYHPANPIQTPSYYPQTRLPLLEDKNIYQRLELDQLFYIFYYMTGTYEQWLAAQELKRQSWRFHKQYLTWFQRAHNPQAITEDYEQGGYYYFDWENSWCQRRKSDFRFEYR</sequence>
<comment type="subcellular location">
    <subcellularLocation>
        <location evidence="2 10">Cytoplasm</location>
    </subcellularLocation>
    <subcellularLocation>
        <location evidence="1 10">Nucleus</location>
    </subcellularLocation>
</comment>
<comment type="function">
    <text evidence="10">Acts as component of the CCR4-NOT core complex, which in the nucleus seems to be a general transcription factor, and in the cytoplasm the major mRNA deadenylase involved in mRNA turnover. The NOT protein subcomplex negatively regulates the basal and activated transcription of many genes. Preferentially affects TC-type TATA element-dependent transcription. Could directly or indirectly inhibit component(s) of the general transcription machinery.</text>
</comment>
<keyword evidence="11" id="KW-0175">Coiled coil</keyword>
<protein>
    <recommendedName>
        <fullName evidence="10">General negative regulator of transcription subunit</fullName>
    </recommendedName>
</protein>
<feature type="domain" description="NOT2/NOT3/NOT5 C-terminal" evidence="14">
    <location>
        <begin position="490"/>
        <end position="602"/>
    </location>
</feature>
<evidence type="ECO:0000256" key="6">
    <source>
        <dbReference type="ARBA" id="ARBA00022553"/>
    </source>
</evidence>
<evidence type="ECO:0000256" key="5">
    <source>
        <dbReference type="ARBA" id="ARBA00022491"/>
    </source>
</evidence>
<dbReference type="InterPro" id="IPR007282">
    <property type="entry name" value="NOT2/3/5_C"/>
</dbReference>
<feature type="domain" description="CCR4-Not complex component Not N-terminal" evidence="13">
    <location>
        <begin position="4"/>
        <end position="228"/>
    </location>
</feature>
<evidence type="ECO:0000259" key="14">
    <source>
        <dbReference type="Pfam" id="PF04153"/>
    </source>
</evidence>
<evidence type="ECO:0000256" key="4">
    <source>
        <dbReference type="ARBA" id="ARBA00022490"/>
    </source>
</evidence>
<dbReference type="InterPro" id="IPR038635">
    <property type="entry name" value="CCR4-NOT_su2/3/5_C_sf"/>
</dbReference>
<feature type="compositionally biased region" description="Polar residues" evidence="12">
    <location>
        <begin position="386"/>
        <end position="398"/>
    </location>
</feature>
<feature type="compositionally biased region" description="Basic and acidic residues" evidence="12">
    <location>
        <begin position="291"/>
        <end position="300"/>
    </location>
</feature>
<evidence type="ECO:0000313" key="15">
    <source>
        <dbReference type="EMBL" id="RSH78878.1"/>
    </source>
</evidence>
<keyword evidence="8 10" id="KW-0804">Transcription</keyword>
<dbReference type="GO" id="GO:0000932">
    <property type="term" value="C:P-body"/>
    <property type="evidence" value="ECO:0007669"/>
    <property type="project" value="UniProtKB-UniRule"/>
</dbReference>
<dbReference type="InterPro" id="IPR012270">
    <property type="entry name" value="CCR4-NOT_su3/5"/>
</dbReference>
<evidence type="ECO:0000256" key="1">
    <source>
        <dbReference type="ARBA" id="ARBA00004123"/>
    </source>
</evidence>
<evidence type="ECO:0000256" key="2">
    <source>
        <dbReference type="ARBA" id="ARBA00004496"/>
    </source>
</evidence>
<evidence type="ECO:0000256" key="8">
    <source>
        <dbReference type="ARBA" id="ARBA00023163"/>
    </source>
</evidence>
<feature type="region of interest" description="Disordered" evidence="12">
    <location>
        <begin position="249"/>
        <end position="318"/>
    </location>
</feature>
<feature type="region of interest" description="Disordered" evidence="12">
    <location>
        <begin position="343"/>
        <end position="426"/>
    </location>
</feature>
<dbReference type="GO" id="GO:0030015">
    <property type="term" value="C:CCR4-NOT core complex"/>
    <property type="evidence" value="ECO:0007669"/>
    <property type="project" value="UniProtKB-UniRule"/>
</dbReference>
<dbReference type="EMBL" id="RSCE01000011">
    <property type="protein sequence ID" value="RSH78878.1"/>
    <property type="molecule type" value="Genomic_DNA"/>
</dbReference>
<evidence type="ECO:0000256" key="10">
    <source>
        <dbReference type="PIRNR" id="PIRNR005290"/>
    </source>
</evidence>
<dbReference type="PIRSF" id="PIRSF005290">
    <property type="entry name" value="NOT_su_3_5"/>
    <property type="match status" value="1"/>
</dbReference>